<proteinExistence type="predicted"/>
<comment type="caution">
    <text evidence="1">The sequence shown here is derived from an EMBL/GenBank/DDBJ whole genome shotgun (WGS) entry which is preliminary data.</text>
</comment>
<evidence type="ECO:0000313" key="2">
    <source>
        <dbReference type="Proteomes" id="UP001262754"/>
    </source>
</evidence>
<protein>
    <submittedName>
        <fullName evidence="1">4-oxalocrotonate tautomerase</fullName>
        <ecNumber evidence="1">5.3.2.6</ecNumber>
    </submittedName>
</protein>
<keyword evidence="2" id="KW-1185">Reference proteome</keyword>
<keyword evidence="1" id="KW-0413">Isomerase</keyword>
<dbReference type="GO" id="GO:0016853">
    <property type="term" value="F:isomerase activity"/>
    <property type="evidence" value="ECO:0007669"/>
    <property type="project" value="UniProtKB-KW"/>
</dbReference>
<dbReference type="RefSeq" id="WP_056762814.1">
    <property type="nucleotide sequence ID" value="NZ_JAVDRL010000012.1"/>
</dbReference>
<reference evidence="1 2" key="1">
    <citation type="submission" date="2023-07" db="EMBL/GenBank/DDBJ databases">
        <title>Sorghum-associated microbial communities from plants grown in Nebraska, USA.</title>
        <authorList>
            <person name="Schachtman D."/>
        </authorList>
    </citation>
    <scope>NUCLEOTIDE SEQUENCE [LARGE SCALE GENOMIC DNA]</scope>
    <source>
        <strain evidence="1 2">DS2154</strain>
    </source>
</reference>
<dbReference type="EMBL" id="JAVDRL010000012">
    <property type="protein sequence ID" value="MDR6533216.1"/>
    <property type="molecule type" value="Genomic_DNA"/>
</dbReference>
<dbReference type="Gene3D" id="3.30.429.10">
    <property type="entry name" value="Macrophage Migration Inhibitory Factor"/>
    <property type="match status" value="2"/>
</dbReference>
<organism evidence="1 2">
    <name type="scientific">Caulobacter rhizosphaerae</name>
    <dbReference type="NCBI Taxonomy" id="2010972"/>
    <lineage>
        <taxon>Bacteria</taxon>
        <taxon>Pseudomonadati</taxon>
        <taxon>Pseudomonadota</taxon>
        <taxon>Alphaproteobacteria</taxon>
        <taxon>Caulobacterales</taxon>
        <taxon>Caulobacteraceae</taxon>
        <taxon>Caulobacter</taxon>
    </lineage>
</organism>
<gene>
    <name evidence="1" type="ORF">J2800_003978</name>
</gene>
<dbReference type="PANTHER" id="PTHR35530:SF1">
    <property type="entry name" value="2-HYDROXYMUCONATE TAUTOMERASE"/>
    <property type="match status" value="1"/>
</dbReference>
<sequence>MPIITVHIAPTRDMSDLEQKVAHRVVDLVSRILRKPAEVTAVIVERVNPAVWFVAGRSLLDQDKASYWLSVKVVDGTNTKDEKAQFLSALFEAMGDLLGDLHPESYGYVEEVFADSYGFGGVTQERRYVEKVLAGAAGR</sequence>
<name>A0ABU1N554_9CAUL</name>
<dbReference type="EC" id="5.3.2.6" evidence="1"/>
<evidence type="ECO:0000313" key="1">
    <source>
        <dbReference type="EMBL" id="MDR6533216.1"/>
    </source>
</evidence>
<dbReference type="PANTHER" id="PTHR35530">
    <property type="entry name" value="TAUTOMERASE-RELATED"/>
    <property type="match status" value="1"/>
</dbReference>
<accession>A0ABU1N554</accession>
<dbReference type="SUPFAM" id="SSF55331">
    <property type="entry name" value="Tautomerase/MIF"/>
    <property type="match status" value="1"/>
</dbReference>
<dbReference type="Proteomes" id="UP001262754">
    <property type="component" value="Unassembled WGS sequence"/>
</dbReference>
<dbReference type="InterPro" id="IPR014347">
    <property type="entry name" value="Tautomerase/MIF_sf"/>
</dbReference>